<feature type="compositionally biased region" description="Low complexity" evidence="1">
    <location>
        <begin position="32"/>
        <end position="45"/>
    </location>
</feature>
<evidence type="ECO:0000313" key="3">
    <source>
        <dbReference type="Proteomes" id="UP000311382"/>
    </source>
</evidence>
<keyword evidence="3" id="KW-1185">Reference proteome</keyword>
<proteinExistence type="predicted"/>
<dbReference type="SMART" id="SM00855">
    <property type="entry name" value="PGAM"/>
    <property type="match status" value="1"/>
</dbReference>
<organism evidence="2 3">
    <name type="scientific">Rhodotorula diobovata</name>
    <dbReference type="NCBI Taxonomy" id="5288"/>
    <lineage>
        <taxon>Eukaryota</taxon>
        <taxon>Fungi</taxon>
        <taxon>Dikarya</taxon>
        <taxon>Basidiomycota</taxon>
        <taxon>Pucciniomycotina</taxon>
        <taxon>Microbotryomycetes</taxon>
        <taxon>Sporidiobolales</taxon>
        <taxon>Sporidiobolaceae</taxon>
        <taxon>Rhodotorula</taxon>
    </lineage>
</organism>
<dbReference type="PANTHER" id="PTHR48100:SF54">
    <property type="entry name" value="PHOSPHATASE SPAC5H10.03-RELATED"/>
    <property type="match status" value="1"/>
</dbReference>
<feature type="region of interest" description="Disordered" evidence="1">
    <location>
        <begin position="18"/>
        <end position="52"/>
    </location>
</feature>
<dbReference type="AlphaFoldDB" id="A0A5C5FS30"/>
<comment type="caution">
    <text evidence="2">The sequence shown here is derived from an EMBL/GenBank/DDBJ whole genome shotgun (WGS) entry which is preliminary data.</text>
</comment>
<name>A0A5C5FS30_9BASI</name>
<dbReference type="Pfam" id="PF00300">
    <property type="entry name" value="His_Phos_1"/>
    <property type="match status" value="1"/>
</dbReference>
<dbReference type="EMBL" id="SOZI01000088">
    <property type="protein sequence ID" value="TNY19668.1"/>
    <property type="molecule type" value="Genomic_DNA"/>
</dbReference>
<reference evidence="2 3" key="1">
    <citation type="submission" date="2019-03" db="EMBL/GenBank/DDBJ databases">
        <title>Rhodosporidium diobovatum UCD-FST 08-225 genome sequencing, assembly, and annotation.</title>
        <authorList>
            <person name="Fakankun I.U."/>
            <person name="Fristensky B."/>
            <person name="Levin D.B."/>
        </authorList>
    </citation>
    <scope>NUCLEOTIDE SEQUENCE [LARGE SCALE GENOMIC DNA]</scope>
    <source>
        <strain evidence="2 3">UCD-FST 08-225</strain>
    </source>
</reference>
<evidence type="ECO:0000313" key="2">
    <source>
        <dbReference type="EMBL" id="TNY19668.1"/>
    </source>
</evidence>
<evidence type="ECO:0000256" key="1">
    <source>
        <dbReference type="SAM" id="MobiDB-lite"/>
    </source>
</evidence>
<dbReference type="GO" id="GO:0005737">
    <property type="term" value="C:cytoplasm"/>
    <property type="evidence" value="ECO:0007669"/>
    <property type="project" value="TreeGrafter"/>
</dbReference>
<feature type="region of interest" description="Disordered" evidence="1">
    <location>
        <begin position="240"/>
        <end position="259"/>
    </location>
</feature>
<sequence length="259" mass="28844">MAKTVYFCRHAQAEHNVAEDYSSASPPPLPSHPSLTSLSLSTSPTVPDAPLTKLGRQQSADLRNETQDGFQKDAQLLVSSPLRRPMQTAIIGFAPLRERLDKAGKPMVLLPELQEVNDLPCDTGSDRTILESDPEFASLDFTSLTPSPAPPHWDSAPSWTSKQGIFNPERVTERARWVRRWVRERSESKIVVVAHGDILRVITDGRRSATPWANAEVRAYTFSDKPEDQDDAVVVPVREVAKEGEEEPTTTDMKEGRTY</sequence>
<dbReference type="Proteomes" id="UP000311382">
    <property type="component" value="Unassembled WGS sequence"/>
</dbReference>
<dbReference type="CDD" id="cd07067">
    <property type="entry name" value="HP_PGM_like"/>
    <property type="match status" value="1"/>
</dbReference>
<dbReference type="InterPro" id="IPR029033">
    <property type="entry name" value="His_PPase_superfam"/>
</dbReference>
<dbReference type="InterPro" id="IPR050275">
    <property type="entry name" value="PGM_Phosphatase"/>
</dbReference>
<dbReference type="PANTHER" id="PTHR48100">
    <property type="entry name" value="BROAD-SPECIFICITY PHOSPHATASE YOR283W-RELATED"/>
    <property type="match status" value="1"/>
</dbReference>
<gene>
    <name evidence="2" type="ORF">DMC30DRAFT_353539</name>
</gene>
<dbReference type="InterPro" id="IPR013078">
    <property type="entry name" value="His_Pase_superF_clade-1"/>
</dbReference>
<dbReference type="Gene3D" id="3.40.50.1240">
    <property type="entry name" value="Phosphoglycerate mutase-like"/>
    <property type="match status" value="1"/>
</dbReference>
<dbReference type="OrthoDB" id="496981at2759"/>
<dbReference type="SUPFAM" id="SSF53254">
    <property type="entry name" value="Phosphoglycerate mutase-like"/>
    <property type="match status" value="1"/>
</dbReference>
<accession>A0A5C5FS30</accession>
<dbReference type="GO" id="GO:0016791">
    <property type="term" value="F:phosphatase activity"/>
    <property type="evidence" value="ECO:0007669"/>
    <property type="project" value="TreeGrafter"/>
</dbReference>
<protein>
    <submittedName>
        <fullName evidence="2">Histidine phosphatase superfamily</fullName>
    </submittedName>
</protein>